<organism evidence="3 4">
    <name type="scientific">Heterodera trifolii</name>
    <dbReference type="NCBI Taxonomy" id="157864"/>
    <lineage>
        <taxon>Eukaryota</taxon>
        <taxon>Metazoa</taxon>
        <taxon>Ecdysozoa</taxon>
        <taxon>Nematoda</taxon>
        <taxon>Chromadorea</taxon>
        <taxon>Rhabditida</taxon>
        <taxon>Tylenchina</taxon>
        <taxon>Tylenchomorpha</taxon>
        <taxon>Tylenchoidea</taxon>
        <taxon>Heteroderidae</taxon>
        <taxon>Heteroderinae</taxon>
        <taxon>Heterodera</taxon>
    </lineage>
</organism>
<dbReference type="PANTHER" id="PTHR24373">
    <property type="entry name" value="SLIT RELATED LEUCINE-RICH REPEAT NEURONAL PROTEIN"/>
    <property type="match status" value="1"/>
</dbReference>
<keyword evidence="1" id="KW-0732">Signal</keyword>
<sequence>MVQTFLRGLGRPFYPPTDTIGWSSPIGRKLIGYFANFLHLEEQPMAHNRLRPIKEGNKKISNDLNRLNTIIGFGFEQLRSVDLNNDLINLCAGSFWDSVHFERIVLSKNNLRTIWRNTFCDKNILLDLDLSRNNFTAALASSRASLTVLKMFKNVIKVLNRRDFEGRRNLNVLELVENCIETQELESLSLSQMSAHSRLPDTSEFAHLQDNSHLSDKVNGKTEGNPDTAPTKQRQKGVKGSRCCRRANDGIANRRTRRRTTPAQLRGARQMLQRAWRRTITGKREA</sequence>
<protein>
    <submittedName>
        <fullName evidence="3">Uncharacterized protein</fullName>
    </submittedName>
</protein>
<evidence type="ECO:0000256" key="1">
    <source>
        <dbReference type="ARBA" id="ARBA00022729"/>
    </source>
</evidence>
<feature type="region of interest" description="Disordered" evidence="2">
    <location>
        <begin position="210"/>
        <end position="270"/>
    </location>
</feature>
<dbReference type="InterPro" id="IPR050328">
    <property type="entry name" value="Dev_Immune_Receptor"/>
</dbReference>
<comment type="caution">
    <text evidence="3">The sequence shown here is derived from an EMBL/GenBank/DDBJ whole genome shotgun (WGS) entry which is preliminary data.</text>
</comment>
<evidence type="ECO:0000256" key="2">
    <source>
        <dbReference type="SAM" id="MobiDB-lite"/>
    </source>
</evidence>
<dbReference type="EMBL" id="JBICBT010001371">
    <property type="protein sequence ID" value="KAL3070959.1"/>
    <property type="molecule type" value="Genomic_DNA"/>
</dbReference>
<name>A0ABD2HTL8_9BILA</name>
<evidence type="ECO:0000313" key="3">
    <source>
        <dbReference type="EMBL" id="KAL3070959.1"/>
    </source>
</evidence>
<dbReference type="SUPFAM" id="SSF52058">
    <property type="entry name" value="L domain-like"/>
    <property type="match status" value="1"/>
</dbReference>
<proteinExistence type="predicted"/>
<dbReference type="AlphaFoldDB" id="A0ABD2HTL8"/>
<dbReference type="InterPro" id="IPR032675">
    <property type="entry name" value="LRR_dom_sf"/>
</dbReference>
<feature type="compositionally biased region" description="Basic residues" evidence="2">
    <location>
        <begin position="233"/>
        <end position="245"/>
    </location>
</feature>
<reference evidence="3 4" key="1">
    <citation type="submission" date="2024-10" db="EMBL/GenBank/DDBJ databases">
        <authorList>
            <person name="Kim D."/>
        </authorList>
    </citation>
    <scope>NUCLEOTIDE SEQUENCE [LARGE SCALE GENOMIC DNA]</scope>
    <source>
        <strain evidence="3">BH-2024</strain>
    </source>
</reference>
<evidence type="ECO:0000313" key="4">
    <source>
        <dbReference type="Proteomes" id="UP001620626"/>
    </source>
</evidence>
<dbReference type="Proteomes" id="UP001620626">
    <property type="component" value="Unassembled WGS sequence"/>
</dbReference>
<dbReference type="PANTHER" id="PTHR24373:SF275">
    <property type="entry name" value="TIR DOMAIN-CONTAINING PROTEIN"/>
    <property type="match status" value="1"/>
</dbReference>
<dbReference type="Gene3D" id="3.80.10.10">
    <property type="entry name" value="Ribonuclease Inhibitor"/>
    <property type="match status" value="1"/>
</dbReference>
<accession>A0ABD2HTL8</accession>
<keyword evidence="4" id="KW-1185">Reference proteome</keyword>
<gene>
    <name evidence="3" type="ORF">niasHT_040115</name>
</gene>